<evidence type="ECO:0000256" key="1">
    <source>
        <dbReference type="ARBA" id="ARBA00005806"/>
    </source>
</evidence>
<dbReference type="AlphaFoldDB" id="A0A0E3SNS2"/>
<evidence type="ECO:0000313" key="3">
    <source>
        <dbReference type="EMBL" id="AKB82983.1"/>
    </source>
</evidence>
<accession>A0A0E3SNS2</accession>
<dbReference type="KEGG" id="mbak:MSBR3_2405"/>
<dbReference type="Proteomes" id="UP000033066">
    <property type="component" value="Chromosome"/>
</dbReference>
<dbReference type="PANTHER" id="PTHR30548">
    <property type="entry name" value="2-HYDROXYGLUTARYL-COA DEHYDRATASE, D-COMPONENT-RELATED"/>
    <property type="match status" value="1"/>
</dbReference>
<dbReference type="Pfam" id="PF06050">
    <property type="entry name" value="HGD-D"/>
    <property type="match status" value="1"/>
</dbReference>
<dbReference type="Gene3D" id="3.40.50.11900">
    <property type="match status" value="1"/>
</dbReference>
<keyword evidence="2" id="KW-0175">Coiled coil</keyword>
<dbReference type="EMBL" id="CP009517">
    <property type="protein sequence ID" value="AKB82983.1"/>
    <property type="molecule type" value="Genomic_DNA"/>
</dbReference>
<dbReference type="PATRIC" id="fig|1434107.4.peg.3039"/>
<proteinExistence type="inferred from homology"/>
<dbReference type="HOGENOM" id="CLU_833421_0_0_2"/>
<reference evidence="3" key="1">
    <citation type="submission" date="2014-07" db="EMBL/GenBank/DDBJ databases">
        <title>Methanogenic archaea and the global carbon cycle.</title>
        <authorList>
            <person name="Henriksen J.R."/>
            <person name="Luke J."/>
            <person name="Reinhart S."/>
            <person name="Benedict M.N."/>
            <person name="Youngblut N.D."/>
            <person name="Metcalf M.E."/>
            <person name="Whitaker R.J."/>
            <person name="Metcalf W.W."/>
        </authorList>
    </citation>
    <scope>NUCLEOTIDE SEQUENCE [LARGE SCALE GENOMIC DNA]</scope>
    <source>
        <strain evidence="3">3</strain>
    </source>
</reference>
<feature type="coiled-coil region" evidence="2">
    <location>
        <begin position="133"/>
        <end position="193"/>
    </location>
</feature>
<dbReference type="InterPro" id="IPR010327">
    <property type="entry name" value="FldB/FldC_alpha/beta"/>
</dbReference>
<evidence type="ECO:0000313" key="4">
    <source>
        <dbReference type="Proteomes" id="UP000033066"/>
    </source>
</evidence>
<name>A0A0E3SNS2_METBA</name>
<protein>
    <submittedName>
        <fullName evidence="3">Subunit of benzoyl-CoA reductase/2-hydroxyglutaryl-CoA dehydratase</fullName>
    </submittedName>
</protein>
<dbReference type="GeneID" id="24790001"/>
<keyword evidence="4" id="KW-1185">Reference proteome</keyword>
<dbReference type="STRING" id="1434107.MSBR3_2405"/>
<dbReference type="RefSeq" id="WP_048108646.1">
    <property type="nucleotide sequence ID" value="NZ_CP009517.1"/>
</dbReference>
<dbReference type="OrthoDB" id="51363at2157"/>
<gene>
    <name evidence="3" type="ORF">MSBR3_2405</name>
</gene>
<sequence>MEAGNIKKKTNIKEKIGITALVPPEIIYSCNKVPVDVNNFVTYSTLQPRNKLCAWCAIWREAIIKKEIDIDRLVVVAGGDCNNALIDGERVSFSGIPTGYFFYPFDGDSNYMKTQLESLCLFLGGLYDNSIFRRILQLKKKALEIDLMRLNDEISSSTCFEKLISCSDFQSDLNNFEKKLDETLQKNEKVEYTNRIAMLGLPPIYNDFHETAASFGLHIVYDELPYEFVRITGTSIEELAKNYSTYTFARNLKYRINFLKRELSKRDVDGIVHYTQFSCHHNLEDDIIRNVVDKPVLTIQGDMPSRTPEQVKLRLEAFSEMLKGEVH</sequence>
<organism evidence="3 4">
    <name type="scientific">Methanosarcina barkeri 3</name>
    <dbReference type="NCBI Taxonomy" id="1434107"/>
    <lineage>
        <taxon>Archaea</taxon>
        <taxon>Methanobacteriati</taxon>
        <taxon>Methanobacteriota</taxon>
        <taxon>Stenosarchaea group</taxon>
        <taxon>Methanomicrobia</taxon>
        <taxon>Methanosarcinales</taxon>
        <taxon>Methanosarcinaceae</taxon>
        <taxon>Methanosarcina</taxon>
    </lineage>
</organism>
<evidence type="ECO:0000256" key="2">
    <source>
        <dbReference type="SAM" id="Coils"/>
    </source>
</evidence>
<comment type="similarity">
    <text evidence="1">Belongs to the FldB/FldC dehydratase alpha/beta subunit family.</text>
</comment>
<dbReference type="PANTHER" id="PTHR30548:SF3">
    <property type="entry name" value="2-HYDROXYACYL-COA DEHYDRATASE"/>
    <property type="match status" value="1"/>
</dbReference>